<organism evidence="1 2">
    <name type="scientific">Mucilaginibacter antarcticus</name>
    <dbReference type="NCBI Taxonomy" id="1855725"/>
    <lineage>
        <taxon>Bacteria</taxon>
        <taxon>Pseudomonadati</taxon>
        <taxon>Bacteroidota</taxon>
        <taxon>Sphingobacteriia</taxon>
        <taxon>Sphingobacteriales</taxon>
        <taxon>Sphingobacteriaceae</taxon>
        <taxon>Mucilaginibacter</taxon>
    </lineage>
</organism>
<proteinExistence type="predicted"/>
<keyword evidence="2" id="KW-1185">Reference proteome</keyword>
<dbReference type="PROSITE" id="PS51257">
    <property type="entry name" value="PROKAR_LIPOPROTEIN"/>
    <property type="match status" value="1"/>
</dbReference>
<sequence>MRKYLIFIFIVLAVAGCKKKNKAVTSTIPGKPALTTPAQNSVCISGTIISATESQVLFTWNPAVNTDSYDLVLKNLLTYTSTTINTIDTKINATLLRNTPYEWYISAKQNSSSTTTQSDGWKFYNSGAGIVSYPPFPADIMYPAFGQVITPSNGKIELYWAGNSVGNNIASYTVCLGTTSNPPAIKNGLTESQLKDVAVTANTTYYWRIITFDADGNYTDSGLFQFKIQ</sequence>
<dbReference type="Proteomes" id="UP001597601">
    <property type="component" value="Unassembled WGS sequence"/>
</dbReference>
<evidence type="ECO:0000313" key="1">
    <source>
        <dbReference type="EMBL" id="MFD2865312.1"/>
    </source>
</evidence>
<dbReference type="RefSeq" id="WP_377127416.1">
    <property type="nucleotide sequence ID" value="NZ_JBHUHN010000001.1"/>
</dbReference>
<protein>
    <recommendedName>
        <fullName evidence="3">Fibronectin type-III domain-containing protein</fullName>
    </recommendedName>
</protein>
<accession>A0ABW5XQ69</accession>
<dbReference type="InterPro" id="IPR013783">
    <property type="entry name" value="Ig-like_fold"/>
</dbReference>
<gene>
    <name evidence="1" type="ORF">ACFSYC_11495</name>
</gene>
<reference evidence="2" key="1">
    <citation type="journal article" date="2019" name="Int. J. Syst. Evol. Microbiol.">
        <title>The Global Catalogue of Microorganisms (GCM) 10K type strain sequencing project: providing services to taxonomists for standard genome sequencing and annotation.</title>
        <authorList>
            <consortium name="The Broad Institute Genomics Platform"/>
            <consortium name="The Broad Institute Genome Sequencing Center for Infectious Disease"/>
            <person name="Wu L."/>
            <person name="Ma J."/>
        </authorList>
    </citation>
    <scope>NUCLEOTIDE SEQUENCE [LARGE SCALE GENOMIC DNA]</scope>
    <source>
        <strain evidence="2">KCTC 52232</strain>
    </source>
</reference>
<evidence type="ECO:0000313" key="2">
    <source>
        <dbReference type="Proteomes" id="UP001597601"/>
    </source>
</evidence>
<evidence type="ECO:0008006" key="3">
    <source>
        <dbReference type="Google" id="ProtNLM"/>
    </source>
</evidence>
<name>A0ABW5XQ69_9SPHI</name>
<dbReference type="Gene3D" id="2.60.40.10">
    <property type="entry name" value="Immunoglobulins"/>
    <property type="match status" value="1"/>
</dbReference>
<comment type="caution">
    <text evidence="1">The sequence shown here is derived from an EMBL/GenBank/DDBJ whole genome shotgun (WGS) entry which is preliminary data.</text>
</comment>
<dbReference type="EMBL" id="JBHUON010000012">
    <property type="protein sequence ID" value="MFD2865312.1"/>
    <property type="molecule type" value="Genomic_DNA"/>
</dbReference>